<comment type="similarity">
    <text evidence="1">Belongs to the 'phage' integrase family.</text>
</comment>
<evidence type="ECO:0000259" key="4">
    <source>
        <dbReference type="PROSITE" id="PS51898"/>
    </source>
</evidence>
<organism evidence="5 6">
    <name type="scientific">Pedobacter planticolens</name>
    <dbReference type="NCBI Taxonomy" id="2679964"/>
    <lineage>
        <taxon>Bacteria</taxon>
        <taxon>Pseudomonadati</taxon>
        <taxon>Bacteroidota</taxon>
        <taxon>Sphingobacteriia</taxon>
        <taxon>Sphingobacteriales</taxon>
        <taxon>Sphingobacteriaceae</taxon>
        <taxon>Pedobacter</taxon>
    </lineage>
</organism>
<protein>
    <submittedName>
        <fullName evidence="5">Tyrosine-type recombinase/integrase</fullName>
    </submittedName>
</protein>
<keyword evidence="6" id="KW-1185">Reference proteome</keyword>
<dbReference type="PROSITE" id="PS51898">
    <property type="entry name" value="TYR_RECOMBINASE"/>
    <property type="match status" value="1"/>
</dbReference>
<dbReference type="Pfam" id="PF17293">
    <property type="entry name" value="Arm-DNA-bind_5"/>
    <property type="match status" value="1"/>
</dbReference>
<dbReference type="InterPro" id="IPR010998">
    <property type="entry name" value="Integrase_recombinase_N"/>
</dbReference>
<keyword evidence="3" id="KW-0233">DNA recombination</keyword>
<dbReference type="CDD" id="cd01185">
    <property type="entry name" value="INTN1_C_like"/>
    <property type="match status" value="1"/>
</dbReference>
<dbReference type="InterPro" id="IPR002104">
    <property type="entry name" value="Integrase_catalytic"/>
</dbReference>
<dbReference type="GO" id="GO:0015074">
    <property type="term" value="P:DNA integration"/>
    <property type="evidence" value="ECO:0007669"/>
    <property type="project" value="InterPro"/>
</dbReference>
<dbReference type="Gene3D" id="1.10.443.10">
    <property type="entry name" value="Intergrase catalytic core"/>
    <property type="match status" value="1"/>
</dbReference>
<accession>A0A923IVA6</accession>
<dbReference type="PANTHER" id="PTHR30349:SF64">
    <property type="entry name" value="PROPHAGE INTEGRASE INTD-RELATED"/>
    <property type="match status" value="1"/>
</dbReference>
<dbReference type="InterPro" id="IPR011010">
    <property type="entry name" value="DNA_brk_join_enz"/>
</dbReference>
<gene>
    <name evidence="5" type="ORF">GM921_09980</name>
</gene>
<dbReference type="AlphaFoldDB" id="A0A923IVA6"/>
<dbReference type="InterPro" id="IPR013762">
    <property type="entry name" value="Integrase-like_cat_sf"/>
</dbReference>
<dbReference type="GO" id="GO:0006310">
    <property type="term" value="P:DNA recombination"/>
    <property type="evidence" value="ECO:0007669"/>
    <property type="project" value="UniProtKB-KW"/>
</dbReference>
<dbReference type="InterPro" id="IPR050090">
    <property type="entry name" value="Tyrosine_recombinase_XerCD"/>
</dbReference>
<reference evidence="5" key="1">
    <citation type="submission" date="2019-11" db="EMBL/GenBank/DDBJ databases">
        <title>Description of Pedobacter sp. LMG 31464T.</title>
        <authorList>
            <person name="Carlier A."/>
            <person name="Qi S."/>
            <person name="Vandamme P."/>
        </authorList>
    </citation>
    <scope>NUCLEOTIDE SEQUENCE</scope>
    <source>
        <strain evidence="5">LMG 31464</strain>
    </source>
</reference>
<dbReference type="EMBL" id="WNXD01000002">
    <property type="protein sequence ID" value="MBB2145816.1"/>
    <property type="molecule type" value="Genomic_DNA"/>
</dbReference>
<proteinExistence type="inferred from homology"/>
<name>A0A923IVA6_9SPHI</name>
<dbReference type="SUPFAM" id="SSF56349">
    <property type="entry name" value="DNA breaking-rejoining enzymes"/>
    <property type="match status" value="1"/>
</dbReference>
<dbReference type="InterPro" id="IPR035386">
    <property type="entry name" value="Arm-DNA-bind_5"/>
</dbReference>
<evidence type="ECO:0000256" key="3">
    <source>
        <dbReference type="ARBA" id="ARBA00023172"/>
    </source>
</evidence>
<dbReference type="Pfam" id="PF13102">
    <property type="entry name" value="Phage_int_SAM_5"/>
    <property type="match status" value="1"/>
</dbReference>
<dbReference type="Pfam" id="PF00589">
    <property type="entry name" value="Phage_integrase"/>
    <property type="match status" value="1"/>
</dbReference>
<dbReference type="GO" id="GO:0003677">
    <property type="term" value="F:DNA binding"/>
    <property type="evidence" value="ECO:0007669"/>
    <property type="project" value="UniProtKB-KW"/>
</dbReference>
<evidence type="ECO:0000256" key="2">
    <source>
        <dbReference type="ARBA" id="ARBA00023125"/>
    </source>
</evidence>
<dbReference type="InterPro" id="IPR025269">
    <property type="entry name" value="SAM-like_dom"/>
</dbReference>
<feature type="domain" description="Tyr recombinase" evidence="4">
    <location>
        <begin position="222"/>
        <end position="399"/>
    </location>
</feature>
<evidence type="ECO:0000313" key="6">
    <source>
        <dbReference type="Proteomes" id="UP000601055"/>
    </source>
</evidence>
<dbReference type="PANTHER" id="PTHR30349">
    <property type="entry name" value="PHAGE INTEGRASE-RELATED"/>
    <property type="match status" value="1"/>
</dbReference>
<evidence type="ECO:0000256" key="1">
    <source>
        <dbReference type="ARBA" id="ARBA00008857"/>
    </source>
</evidence>
<dbReference type="Gene3D" id="1.10.150.130">
    <property type="match status" value="1"/>
</dbReference>
<comment type="caution">
    <text evidence="5">The sequence shown here is derived from an EMBL/GenBank/DDBJ whole genome shotgun (WGS) entry which is preliminary data.</text>
</comment>
<dbReference type="Proteomes" id="UP000601055">
    <property type="component" value="Unassembled WGS sequence"/>
</dbReference>
<keyword evidence="2" id="KW-0238">DNA-binding</keyword>
<sequence>MSQNYSLHFFLKKPKNYVDGEPRFIYMRITVLGTTPKEAPTGRKIDPKLWDSKSNSAIGRTEAIKNLNKYLETISSQFDQIHTEFKKEDLEINADTLMKKYLGKEEKPKKLLEVFFQHNADLETLIEKKKAKPNTLKGYKASVIHLTGYLEKIYRAEDIEIRKIDFTFITGYDFYLQTEKSLSKISVAKYMKHFKKIILLSIAHRYISYNPFSLYKVSAPPKKVIKLTKPEVARIAALDIKIDRLDRVRDIFLFSIYTGLSYADIKKLHRWEIEDGGDGRLWINTNREKNDNASNIPLMPTPLRLIEKYKDHPECIAKELVMPVLSNQKMNSYLKEIADLTGIKKKMTFHLARHTFGTTITLGNGVPIETVSKMMGHLDIRTTMHYAEVMEEKISQDMDSLREKLLKVV</sequence>
<dbReference type="RefSeq" id="WP_182922506.1">
    <property type="nucleotide sequence ID" value="NZ_WNXD01000002.1"/>
</dbReference>
<evidence type="ECO:0000313" key="5">
    <source>
        <dbReference type="EMBL" id="MBB2145816.1"/>
    </source>
</evidence>